<organism evidence="1 2">
    <name type="scientific">Protopolystoma xenopodis</name>
    <dbReference type="NCBI Taxonomy" id="117903"/>
    <lineage>
        <taxon>Eukaryota</taxon>
        <taxon>Metazoa</taxon>
        <taxon>Spiralia</taxon>
        <taxon>Lophotrochozoa</taxon>
        <taxon>Platyhelminthes</taxon>
        <taxon>Monogenea</taxon>
        <taxon>Polyopisthocotylea</taxon>
        <taxon>Polystomatidea</taxon>
        <taxon>Polystomatidae</taxon>
        <taxon>Protopolystoma</taxon>
    </lineage>
</organism>
<dbReference type="AlphaFoldDB" id="A0A3S5ALA5"/>
<reference evidence="1" key="1">
    <citation type="submission" date="2018-11" db="EMBL/GenBank/DDBJ databases">
        <authorList>
            <consortium name="Pathogen Informatics"/>
        </authorList>
    </citation>
    <scope>NUCLEOTIDE SEQUENCE</scope>
</reference>
<name>A0A3S5ALA5_9PLAT</name>
<dbReference type="EMBL" id="CAAALY010041618">
    <property type="protein sequence ID" value="VEL19452.1"/>
    <property type="molecule type" value="Genomic_DNA"/>
</dbReference>
<dbReference type="Proteomes" id="UP000784294">
    <property type="component" value="Unassembled WGS sequence"/>
</dbReference>
<proteinExistence type="predicted"/>
<evidence type="ECO:0000313" key="2">
    <source>
        <dbReference type="Proteomes" id="UP000784294"/>
    </source>
</evidence>
<feature type="non-terminal residue" evidence="1">
    <location>
        <position position="43"/>
    </location>
</feature>
<accession>A0A3S5ALA5</accession>
<protein>
    <submittedName>
        <fullName evidence="1">Uncharacterized protein</fullName>
    </submittedName>
</protein>
<keyword evidence="2" id="KW-1185">Reference proteome</keyword>
<sequence length="43" mass="4762">MGYCSADVCLSTGEGLAQVYRKAEDFFAQSNKLQSTSILLRFL</sequence>
<comment type="caution">
    <text evidence="1">The sequence shown here is derived from an EMBL/GenBank/DDBJ whole genome shotgun (WGS) entry which is preliminary data.</text>
</comment>
<gene>
    <name evidence="1" type="ORF">PXEA_LOCUS12892</name>
</gene>
<evidence type="ECO:0000313" key="1">
    <source>
        <dbReference type="EMBL" id="VEL19452.1"/>
    </source>
</evidence>